<comment type="caution">
    <text evidence="2">The sequence shown here is derived from an EMBL/GenBank/DDBJ whole genome shotgun (WGS) entry which is preliminary data.</text>
</comment>
<feature type="region of interest" description="Disordered" evidence="1">
    <location>
        <begin position="1"/>
        <end position="64"/>
    </location>
</feature>
<organism evidence="2 3">
    <name type="scientific">Pleurodeles waltl</name>
    <name type="common">Iberian ribbed newt</name>
    <dbReference type="NCBI Taxonomy" id="8319"/>
    <lineage>
        <taxon>Eukaryota</taxon>
        <taxon>Metazoa</taxon>
        <taxon>Chordata</taxon>
        <taxon>Craniata</taxon>
        <taxon>Vertebrata</taxon>
        <taxon>Euteleostomi</taxon>
        <taxon>Amphibia</taxon>
        <taxon>Batrachia</taxon>
        <taxon>Caudata</taxon>
        <taxon>Salamandroidea</taxon>
        <taxon>Salamandridae</taxon>
        <taxon>Pleurodelinae</taxon>
        <taxon>Pleurodeles</taxon>
    </lineage>
</organism>
<keyword evidence="3" id="KW-1185">Reference proteome</keyword>
<dbReference type="Proteomes" id="UP001066276">
    <property type="component" value="Chromosome 9"/>
</dbReference>
<evidence type="ECO:0000313" key="2">
    <source>
        <dbReference type="EMBL" id="KAJ1104415.1"/>
    </source>
</evidence>
<feature type="region of interest" description="Disordered" evidence="1">
    <location>
        <begin position="155"/>
        <end position="200"/>
    </location>
</feature>
<sequence>MGPSTECLVRRREKAKEKQGKAHWGARRKSQGESPGILLSPTIKPLTGSKQASPVQERAGKVRAEQWRSNSVTVMVIVTPETQTDLKRRGVCIAPASTVASIGMNHYEGEDNKSSAMVGQQLVDEDKSPIDPKPTLKRKTSSFKKIYIRNYFTRARSGAGEGDEEGDSIIPLANPTPQAPHAPATLLSPIQEFDSVPRSA</sequence>
<evidence type="ECO:0000256" key="1">
    <source>
        <dbReference type="SAM" id="MobiDB-lite"/>
    </source>
</evidence>
<name>A0AAV7MKW2_PLEWA</name>
<feature type="region of interest" description="Disordered" evidence="1">
    <location>
        <begin position="107"/>
        <end position="137"/>
    </location>
</feature>
<accession>A0AAV7MKW2</accession>
<reference evidence="2" key="1">
    <citation type="journal article" date="2022" name="bioRxiv">
        <title>Sequencing and chromosome-scale assembly of the giantPleurodeles waltlgenome.</title>
        <authorList>
            <person name="Brown T."/>
            <person name="Elewa A."/>
            <person name="Iarovenko S."/>
            <person name="Subramanian E."/>
            <person name="Araus A.J."/>
            <person name="Petzold A."/>
            <person name="Susuki M."/>
            <person name="Suzuki K.-i.T."/>
            <person name="Hayashi T."/>
            <person name="Toyoda A."/>
            <person name="Oliveira C."/>
            <person name="Osipova E."/>
            <person name="Leigh N.D."/>
            <person name="Simon A."/>
            <person name="Yun M.H."/>
        </authorList>
    </citation>
    <scope>NUCLEOTIDE SEQUENCE</scope>
    <source>
        <strain evidence="2">20211129_DDA</strain>
        <tissue evidence="2">Liver</tissue>
    </source>
</reference>
<protein>
    <submittedName>
        <fullName evidence="2">Uncharacterized protein</fullName>
    </submittedName>
</protein>
<evidence type="ECO:0000313" key="3">
    <source>
        <dbReference type="Proteomes" id="UP001066276"/>
    </source>
</evidence>
<feature type="compositionally biased region" description="Basic and acidic residues" evidence="1">
    <location>
        <begin position="8"/>
        <end position="20"/>
    </location>
</feature>
<dbReference type="AlphaFoldDB" id="A0AAV7MKW2"/>
<gene>
    <name evidence="2" type="ORF">NDU88_001827</name>
</gene>
<dbReference type="EMBL" id="JANPWB010000013">
    <property type="protein sequence ID" value="KAJ1104415.1"/>
    <property type="molecule type" value="Genomic_DNA"/>
</dbReference>
<proteinExistence type="predicted"/>